<keyword evidence="2" id="KW-0812">Transmembrane</keyword>
<name>A0A9W8B2R0_9FUNG</name>
<keyword evidence="2" id="KW-0472">Membrane</keyword>
<evidence type="ECO:0008006" key="5">
    <source>
        <dbReference type="Google" id="ProtNLM"/>
    </source>
</evidence>
<feature type="transmembrane region" description="Helical" evidence="2">
    <location>
        <begin position="327"/>
        <end position="346"/>
    </location>
</feature>
<evidence type="ECO:0000256" key="2">
    <source>
        <dbReference type="SAM" id="Phobius"/>
    </source>
</evidence>
<proteinExistence type="predicted"/>
<protein>
    <recommendedName>
        <fullName evidence="5">Transmembrane protein</fullName>
    </recommendedName>
</protein>
<dbReference type="Proteomes" id="UP001151582">
    <property type="component" value="Unassembled WGS sequence"/>
</dbReference>
<evidence type="ECO:0000313" key="4">
    <source>
        <dbReference type="Proteomes" id="UP001151582"/>
    </source>
</evidence>
<feature type="transmembrane region" description="Helical" evidence="2">
    <location>
        <begin position="254"/>
        <end position="272"/>
    </location>
</feature>
<comment type="caution">
    <text evidence="3">The sequence shown here is derived from an EMBL/GenBank/DDBJ whole genome shotgun (WGS) entry which is preliminary data.</text>
</comment>
<dbReference type="AlphaFoldDB" id="A0A9W8B2R0"/>
<dbReference type="OrthoDB" id="5564813at2759"/>
<keyword evidence="4" id="KW-1185">Reference proteome</keyword>
<feature type="transmembrane region" description="Helical" evidence="2">
    <location>
        <begin position="189"/>
        <end position="210"/>
    </location>
</feature>
<organism evidence="3 4">
    <name type="scientific">Dimargaris verticillata</name>
    <dbReference type="NCBI Taxonomy" id="2761393"/>
    <lineage>
        <taxon>Eukaryota</taxon>
        <taxon>Fungi</taxon>
        <taxon>Fungi incertae sedis</taxon>
        <taxon>Zoopagomycota</taxon>
        <taxon>Kickxellomycotina</taxon>
        <taxon>Dimargaritomycetes</taxon>
        <taxon>Dimargaritales</taxon>
        <taxon>Dimargaritaceae</taxon>
        <taxon>Dimargaris</taxon>
    </lineage>
</organism>
<dbReference type="EMBL" id="JANBQB010000155">
    <property type="protein sequence ID" value="KAJ1980731.1"/>
    <property type="molecule type" value="Genomic_DNA"/>
</dbReference>
<gene>
    <name evidence="3" type="ORF">H4R34_002348</name>
</gene>
<sequence>MSNIAVSITLDEDGLIVIPESQFMWWEAQAIILPMIALAFLAMVYNALCLLRCTYQARKALAQHKTTSLTPSPAFTKSQEATATHSHFGPQSTMEYDQSLAYASYASADFAPAARGLGTALSYHSQMLNGNSSTAASSSSNLDPESVIVIVGQSLLLVIAVIGCVTMALQTYNVALGQGLCDLGCNLGVGAYYVCTALLTVCVGILGSISAQWRAEVVYASSVAVLATAAKIFLLVRALQGLQVTSTPACSFGLAWQTILITSALDAGVWLIQAPMLRPRPLPSRHDATSTGWWHQLSQSHVACGVAACGVGVVGSLGTIAQGLAGFPFIFPCWYITWVVCFKLTLESFAQRTKWRYRDLLFAHESTNGTTTTADLPSKLTSQASPSHHGEPTSLSHHGTVLATSRGMALSEPRGSRRLHPVSLTGTDLRPTSHYSHAEKFYDQEAFEIEELARASGDQPSLPSHYLP</sequence>
<accession>A0A9W8B2R0</accession>
<feature type="transmembrane region" description="Helical" evidence="2">
    <location>
        <begin position="147"/>
        <end position="169"/>
    </location>
</feature>
<reference evidence="3" key="1">
    <citation type="submission" date="2022-07" db="EMBL/GenBank/DDBJ databases">
        <title>Phylogenomic reconstructions and comparative analyses of Kickxellomycotina fungi.</title>
        <authorList>
            <person name="Reynolds N.K."/>
            <person name="Stajich J.E."/>
            <person name="Barry K."/>
            <person name="Grigoriev I.V."/>
            <person name="Crous P."/>
            <person name="Smith M.E."/>
        </authorList>
    </citation>
    <scope>NUCLEOTIDE SEQUENCE</scope>
    <source>
        <strain evidence="3">RSA 567</strain>
    </source>
</reference>
<feature type="transmembrane region" description="Helical" evidence="2">
    <location>
        <begin position="31"/>
        <end position="51"/>
    </location>
</feature>
<feature type="compositionally biased region" description="Polar residues" evidence="1">
    <location>
        <begin position="369"/>
        <end position="386"/>
    </location>
</feature>
<feature type="transmembrane region" description="Helical" evidence="2">
    <location>
        <begin position="217"/>
        <end position="234"/>
    </location>
</feature>
<evidence type="ECO:0000256" key="1">
    <source>
        <dbReference type="SAM" id="MobiDB-lite"/>
    </source>
</evidence>
<keyword evidence="2" id="KW-1133">Transmembrane helix</keyword>
<feature type="region of interest" description="Disordered" evidence="1">
    <location>
        <begin position="369"/>
        <end position="431"/>
    </location>
</feature>
<evidence type="ECO:0000313" key="3">
    <source>
        <dbReference type="EMBL" id="KAJ1980731.1"/>
    </source>
</evidence>
<feature type="transmembrane region" description="Helical" evidence="2">
    <location>
        <begin position="302"/>
        <end position="321"/>
    </location>
</feature>